<organism evidence="1 2">
    <name type="scientific">Fomitopsis schrenkii</name>
    <name type="common">Brown rot fungus</name>
    <dbReference type="NCBI Taxonomy" id="2126942"/>
    <lineage>
        <taxon>Eukaryota</taxon>
        <taxon>Fungi</taxon>
        <taxon>Dikarya</taxon>
        <taxon>Basidiomycota</taxon>
        <taxon>Agaricomycotina</taxon>
        <taxon>Agaricomycetes</taxon>
        <taxon>Polyporales</taxon>
        <taxon>Fomitopsis</taxon>
    </lineage>
</organism>
<evidence type="ECO:0000313" key="2">
    <source>
        <dbReference type="Proteomes" id="UP000015241"/>
    </source>
</evidence>
<dbReference type="OrthoDB" id="2752996at2759"/>
<dbReference type="InParanoid" id="S8EI37"/>
<dbReference type="AlphaFoldDB" id="S8EI37"/>
<dbReference type="EMBL" id="KE504125">
    <property type="protein sequence ID" value="EPT04797.1"/>
    <property type="molecule type" value="Genomic_DNA"/>
</dbReference>
<feature type="non-terminal residue" evidence="1">
    <location>
        <position position="1"/>
    </location>
</feature>
<sequence>EITAAILAADQTPVDAPLHLICTSSFLQKALIEKLGEWEDRAWMGVESAPFIYTLVGKLRKRCAVTTVKKAEGHREWSQISDARLEWRGRANAAAPTPPTQIQAGVDDQFNITGMRISSITQAWAYTGIRALKEGSRRRTEQRMNLTQDHIKRITNRRPPEKEVWRGIKHRDIRPSIADFLWKTMHEAHRCGHFWANIPRYEERGTCSNCGVEESMEHIITKCEADGQRETWRLTAELWAMTGLQWPEMTLADTLSTPFRRWKKDGEKKLQGGTDRLWRILVTEATFLIWKLRCERVISHSEEDGWTHTKTEIRNRWMAAVTKRMRDDVASTHWRHGTLAVKKTKVMNTWHAVLENSDKLPKDWI</sequence>
<keyword evidence="2" id="KW-1185">Reference proteome</keyword>
<dbReference type="STRING" id="743788.S8EI37"/>
<gene>
    <name evidence="1" type="ORF">FOMPIDRAFT_32600</name>
</gene>
<feature type="non-terminal residue" evidence="1">
    <location>
        <position position="365"/>
    </location>
</feature>
<protein>
    <recommendedName>
        <fullName evidence="3">Reverse transcriptase zinc-binding domain-containing protein</fullName>
    </recommendedName>
</protein>
<evidence type="ECO:0000313" key="1">
    <source>
        <dbReference type="EMBL" id="EPT04797.1"/>
    </source>
</evidence>
<reference evidence="1 2" key="1">
    <citation type="journal article" date="2012" name="Science">
        <title>The Paleozoic origin of enzymatic lignin decomposition reconstructed from 31 fungal genomes.</title>
        <authorList>
            <person name="Floudas D."/>
            <person name="Binder M."/>
            <person name="Riley R."/>
            <person name="Barry K."/>
            <person name="Blanchette R.A."/>
            <person name="Henrissat B."/>
            <person name="Martinez A.T."/>
            <person name="Otillar R."/>
            <person name="Spatafora J.W."/>
            <person name="Yadav J.S."/>
            <person name="Aerts A."/>
            <person name="Benoit I."/>
            <person name="Boyd A."/>
            <person name="Carlson A."/>
            <person name="Copeland A."/>
            <person name="Coutinho P.M."/>
            <person name="de Vries R.P."/>
            <person name="Ferreira P."/>
            <person name="Findley K."/>
            <person name="Foster B."/>
            <person name="Gaskell J."/>
            <person name="Glotzer D."/>
            <person name="Gorecki P."/>
            <person name="Heitman J."/>
            <person name="Hesse C."/>
            <person name="Hori C."/>
            <person name="Igarashi K."/>
            <person name="Jurgens J.A."/>
            <person name="Kallen N."/>
            <person name="Kersten P."/>
            <person name="Kohler A."/>
            <person name="Kuees U."/>
            <person name="Kumar T.K.A."/>
            <person name="Kuo A."/>
            <person name="LaButti K."/>
            <person name="Larrondo L.F."/>
            <person name="Lindquist E."/>
            <person name="Ling A."/>
            <person name="Lombard V."/>
            <person name="Lucas S."/>
            <person name="Lundell T."/>
            <person name="Martin R."/>
            <person name="McLaughlin D.J."/>
            <person name="Morgenstern I."/>
            <person name="Morin E."/>
            <person name="Murat C."/>
            <person name="Nagy L.G."/>
            <person name="Nolan M."/>
            <person name="Ohm R.A."/>
            <person name="Patyshakuliyeva A."/>
            <person name="Rokas A."/>
            <person name="Ruiz-Duenas F.J."/>
            <person name="Sabat G."/>
            <person name="Salamov A."/>
            <person name="Samejima M."/>
            <person name="Schmutz J."/>
            <person name="Slot J.C."/>
            <person name="St John F."/>
            <person name="Stenlid J."/>
            <person name="Sun H."/>
            <person name="Sun S."/>
            <person name="Syed K."/>
            <person name="Tsang A."/>
            <person name="Wiebenga A."/>
            <person name="Young D."/>
            <person name="Pisabarro A."/>
            <person name="Eastwood D.C."/>
            <person name="Martin F."/>
            <person name="Cullen D."/>
            <person name="Grigoriev I.V."/>
            <person name="Hibbett D.S."/>
        </authorList>
    </citation>
    <scope>NUCLEOTIDE SEQUENCE</scope>
    <source>
        <strain evidence="2">FP-58527</strain>
    </source>
</reference>
<dbReference type="Proteomes" id="UP000015241">
    <property type="component" value="Unassembled WGS sequence"/>
</dbReference>
<evidence type="ECO:0008006" key="3">
    <source>
        <dbReference type="Google" id="ProtNLM"/>
    </source>
</evidence>
<proteinExistence type="predicted"/>
<name>S8EI37_FOMSC</name>
<dbReference type="eggNOG" id="KOG3752">
    <property type="taxonomic scope" value="Eukaryota"/>
</dbReference>
<dbReference type="HOGENOM" id="CLU_044484_3_1_1"/>
<accession>S8EI37</accession>